<evidence type="ECO:0000256" key="1">
    <source>
        <dbReference type="ARBA" id="ARBA00022512"/>
    </source>
</evidence>
<comment type="caution">
    <text evidence="10">The sequence shown here is derived from an EMBL/GenBank/DDBJ whole genome shotgun (WGS) entry which is preliminary data.</text>
</comment>
<evidence type="ECO:0000313" key="10">
    <source>
        <dbReference type="EMBL" id="NMB70266.1"/>
    </source>
</evidence>
<dbReference type="InterPro" id="IPR008972">
    <property type="entry name" value="Cupredoxin"/>
</dbReference>
<keyword evidence="3" id="KW-0479">Metal-binding</keyword>
<sequence>MDTNEPNLPQTGENKNILTIVTVIGLVAIIGLFIFRTGNSSNPQNKAVQNGKNESSQTQKGNNSPSEKKMPANIKEFTVKASNFKYDVTEIKVKKGDTVRINFINDEGFHDWKLDEFNASTAKLNAGGKETIEFYADKTGTFEYYCSVGKHREMGMVGNLVVE</sequence>
<dbReference type="InterPro" id="IPR019931">
    <property type="entry name" value="LPXTG_anchor"/>
</dbReference>
<name>A0A7X9HHD1_UNCKA</name>
<feature type="transmembrane region" description="Helical" evidence="7">
    <location>
        <begin position="17"/>
        <end position="35"/>
    </location>
</feature>
<dbReference type="Pfam" id="PF00746">
    <property type="entry name" value="Gram_pos_anchor"/>
    <property type="match status" value="1"/>
</dbReference>
<keyword evidence="7" id="KW-0472">Membrane</keyword>
<keyword evidence="4" id="KW-0186">Copper</keyword>
<dbReference type="AlphaFoldDB" id="A0A7X9HHD1"/>
<gene>
    <name evidence="10" type="ORF">GYA27_03645</name>
</gene>
<dbReference type="EMBL" id="JAAZNL010000046">
    <property type="protein sequence ID" value="NMB70266.1"/>
    <property type="molecule type" value="Genomic_DNA"/>
</dbReference>
<dbReference type="Proteomes" id="UP000526033">
    <property type="component" value="Unassembled WGS sequence"/>
</dbReference>
<feature type="compositionally biased region" description="Polar residues" evidence="6">
    <location>
        <begin position="41"/>
        <end position="65"/>
    </location>
</feature>
<feature type="domain" description="Gram-positive cocci surface proteins LPxTG" evidence="8">
    <location>
        <begin position="3"/>
        <end position="35"/>
    </location>
</feature>
<dbReference type="NCBIfam" id="TIGR01167">
    <property type="entry name" value="LPXTG_anchor"/>
    <property type="match status" value="1"/>
</dbReference>
<evidence type="ECO:0000256" key="7">
    <source>
        <dbReference type="SAM" id="Phobius"/>
    </source>
</evidence>
<dbReference type="InterPro" id="IPR033138">
    <property type="entry name" value="Cu_oxidase_CS"/>
</dbReference>
<keyword evidence="2" id="KW-0964">Secreted</keyword>
<dbReference type="PROSITE" id="PS00079">
    <property type="entry name" value="MULTICOPPER_OXIDASE1"/>
    <property type="match status" value="1"/>
</dbReference>
<proteinExistence type="predicted"/>
<accession>A0A7X9HHD1</accession>
<evidence type="ECO:0000256" key="4">
    <source>
        <dbReference type="ARBA" id="ARBA00023008"/>
    </source>
</evidence>
<feature type="domain" description="EfeO-type cupredoxin-like" evidence="9">
    <location>
        <begin position="69"/>
        <end position="162"/>
    </location>
</feature>
<dbReference type="GO" id="GO:0046872">
    <property type="term" value="F:metal ion binding"/>
    <property type="evidence" value="ECO:0007669"/>
    <property type="project" value="UniProtKB-KW"/>
</dbReference>
<keyword evidence="5" id="KW-0572">Peptidoglycan-anchor</keyword>
<dbReference type="InterPro" id="IPR050845">
    <property type="entry name" value="Cu-binding_ET"/>
</dbReference>
<evidence type="ECO:0000256" key="5">
    <source>
        <dbReference type="ARBA" id="ARBA00023088"/>
    </source>
</evidence>
<feature type="region of interest" description="Disordered" evidence="6">
    <location>
        <begin position="41"/>
        <end position="72"/>
    </location>
</feature>
<evidence type="ECO:0000313" key="11">
    <source>
        <dbReference type="Proteomes" id="UP000526033"/>
    </source>
</evidence>
<protein>
    <submittedName>
        <fullName evidence="10">Multicopper oxidase domain-containing protein</fullName>
    </submittedName>
</protein>
<dbReference type="Pfam" id="PF13473">
    <property type="entry name" value="Cupredoxin_1"/>
    <property type="match status" value="1"/>
</dbReference>
<evidence type="ECO:0000256" key="6">
    <source>
        <dbReference type="SAM" id="MobiDB-lite"/>
    </source>
</evidence>
<keyword evidence="7" id="KW-0812">Transmembrane</keyword>
<dbReference type="InterPro" id="IPR028096">
    <property type="entry name" value="EfeO_Cupredoxin"/>
</dbReference>
<organism evidence="10 11">
    <name type="scientific">candidate division WWE3 bacterium</name>
    <dbReference type="NCBI Taxonomy" id="2053526"/>
    <lineage>
        <taxon>Bacteria</taxon>
        <taxon>Katanobacteria</taxon>
    </lineage>
</organism>
<reference evidence="10 11" key="1">
    <citation type="journal article" date="2020" name="Biotechnol. Biofuels">
        <title>New insights from the biogas microbiome by comprehensive genome-resolved metagenomics of nearly 1600 species originating from multiple anaerobic digesters.</title>
        <authorList>
            <person name="Campanaro S."/>
            <person name="Treu L."/>
            <person name="Rodriguez-R L.M."/>
            <person name="Kovalovszki A."/>
            <person name="Ziels R.M."/>
            <person name="Maus I."/>
            <person name="Zhu X."/>
            <person name="Kougias P.G."/>
            <person name="Basile A."/>
            <person name="Luo G."/>
            <person name="Schluter A."/>
            <person name="Konstantinidis K.T."/>
            <person name="Angelidaki I."/>
        </authorList>
    </citation>
    <scope>NUCLEOTIDE SEQUENCE [LARGE SCALE GENOMIC DNA]</scope>
    <source>
        <strain evidence="10">AS27yjCOA_165</strain>
    </source>
</reference>
<dbReference type="PANTHER" id="PTHR38439:SF3">
    <property type="entry name" value="COPPER-RESISTANT CUPROPROTEIN COPI"/>
    <property type="match status" value="1"/>
</dbReference>
<evidence type="ECO:0000256" key="2">
    <source>
        <dbReference type="ARBA" id="ARBA00022525"/>
    </source>
</evidence>
<dbReference type="PANTHER" id="PTHR38439">
    <property type="entry name" value="AURACYANIN-B"/>
    <property type="match status" value="1"/>
</dbReference>
<evidence type="ECO:0000259" key="9">
    <source>
        <dbReference type="Pfam" id="PF13473"/>
    </source>
</evidence>
<evidence type="ECO:0000259" key="8">
    <source>
        <dbReference type="Pfam" id="PF00746"/>
    </source>
</evidence>
<dbReference type="SUPFAM" id="SSF49503">
    <property type="entry name" value="Cupredoxins"/>
    <property type="match status" value="1"/>
</dbReference>
<keyword evidence="7" id="KW-1133">Transmembrane helix</keyword>
<dbReference type="Gene3D" id="2.60.40.420">
    <property type="entry name" value="Cupredoxins - blue copper proteins"/>
    <property type="match status" value="1"/>
</dbReference>
<keyword evidence="1" id="KW-0134">Cell wall</keyword>
<evidence type="ECO:0000256" key="3">
    <source>
        <dbReference type="ARBA" id="ARBA00022723"/>
    </source>
</evidence>